<keyword evidence="2" id="KW-1185">Reference proteome</keyword>
<dbReference type="Proteomes" id="UP000694382">
    <property type="component" value="Chromosome 7"/>
</dbReference>
<evidence type="ECO:0000313" key="2">
    <source>
        <dbReference type="Proteomes" id="UP000694382"/>
    </source>
</evidence>
<protein>
    <submittedName>
        <fullName evidence="1">Uncharacterized protein</fullName>
    </submittedName>
</protein>
<proteinExistence type="predicted"/>
<evidence type="ECO:0000313" key="1">
    <source>
        <dbReference type="Ensembl" id="ENSCPVP00000005763.1"/>
    </source>
</evidence>
<dbReference type="AlphaFoldDB" id="A0A8C3Q6E2"/>
<reference evidence="1" key="1">
    <citation type="submission" date="2020-02" db="EMBL/GenBank/DDBJ databases">
        <authorList>
            <person name="Enbody D E."/>
            <person name="Pettersson E M."/>
        </authorList>
    </citation>
    <scope>NUCLEOTIDE SEQUENCE [LARGE SCALE GENOMIC DNA]</scope>
</reference>
<dbReference type="Ensembl" id="ENSCPVT00000005986.2">
    <property type="protein sequence ID" value="ENSCPVP00000005763.1"/>
    <property type="gene ID" value="ENSCPVG00000004268.2"/>
</dbReference>
<accession>A0A8C3Q6E2</accession>
<name>A0A8C3Q6E2_GEOPR</name>
<reference evidence="1" key="2">
    <citation type="submission" date="2025-08" db="UniProtKB">
        <authorList>
            <consortium name="Ensembl"/>
        </authorList>
    </citation>
    <scope>IDENTIFICATION</scope>
</reference>
<organism evidence="1 2">
    <name type="scientific">Geospiza parvula</name>
    <name type="common">Small tree-finch</name>
    <name type="synonym">Camarhynchus parvulus</name>
    <dbReference type="NCBI Taxonomy" id="87175"/>
    <lineage>
        <taxon>Eukaryota</taxon>
        <taxon>Metazoa</taxon>
        <taxon>Chordata</taxon>
        <taxon>Craniata</taxon>
        <taxon>Vertebrata</taxon>
        <taxon>Euteleostomi</taxon>
        <taxon>Archelosauria</taxon>
        <taxon>Archosauria</taxon>
        <taxon>Dinosauria</taxon>
        <taxon>Saurischia</taxon>
        <taxon>Theropoda</taxon>
        <taxon>Coelurosauria</taxon>
        <taxon>Aves</taxon>
        <taxon>Neognathae</taxon>
        <taxon>Neoaves</taxon>
        <taxon>Telluraves</taxon>
        <taxon>Australaves</taxon>
        <taxon>Passeriformes</taxon>
        <taxon>Thraupidae</taxon>
        <taxon>Camarhynchus</taxon>
    </lineage>
</organism>
<sequence length="96" mass="11105">MQPRTFTAGEEQENMNSRTMLGKAALCRALLYPLLPACYKVFRGKPKIKRDYSASNSHAKCLSGPQVFTTLILMFLVTSHEQWWKSLESYPRRQLH</sequence>
<reference evidence="1" key="3">
    <citation type="submission" date="2025-09" db="UniProtKB">
        <authorList>
            <consortium name="Ensembl"/>
        </authorList>
    </citation>
    <scope>IDENTIFICATION</scope>
</reference>